<dbReference type="InterPro" id="IPR017900">
    <property type="entry name" value="4Fe4S_Fe_S_CS"/>
</dbReference>
<keyword evidence="4" id="KW-0274">FAD</keyword>
<dbReference type="SUPFAM" id="SSF46548">
    <property type="entry name" value="alpha-helical ferredoxin"/>
    <property type="match status" value="1"/>
</dbReference>
<dbReference type="Gene3D" id="3.30.70.2740">
    <property type="match status" value="1"/>
</dbReference>
<evidence type="ECO:0000256" key="1">
    <source>
        <dbReference type="ARBA" id="ARBA00001974"/>
    </source>
</evidence>
<dbReference type="PANTHER" id="PTHR11748:SF119">
    <property type="entry name" value="D-2-HYDROXYGLUTARATE DEHYDROGENASE"/>
    <property type="match status" value="1"/>
</dbReference>
<keyword evidence="5" id="KW-0560">Oxidoreductase</keyword>
<accession>A0ABZ2ZZ66</accession>
<keyword evidence="11" id="KW-1185">Reference proteome</keyword>
<keyword evidence="6" id="KW-0408">Iron</keyword>
<dbReference type="SUPFAM" id="SSF56176">
    <property type="entry name" value="FAD-binding/transporter-associated domain-like"/>
    <property type="match status" value="1"/>
</dbReference>
<dbReference type="RefSeq" id="WP_342023796.1">
    <property type="nucleotide sequence ID" value="NZ_CP151657.1"/>
</dbReference>
<organism evidence="10 11">
    <name type="scientific">Arthrobacter citreus</name>
    <dbReference type="NCBI Taxonomy" id="1670"/>
    <lineage>
        <taxon>Bacteria</taxon>
        <taxon>Bacillati</taxon>
        <taxon>Actinomycetota</taxon>
        <taxon>Actinomycetes</taxon>
        <taxon>Micrococcales</taxon>
        <taxon>Micrococcaceae</taxon>
        <taxon>Arthrobacter</taxon>
    </lineage>
</organism>
<dbReference type="Pfam" id="PF02754">
    <property type="entry name" value="CCG"/>
    <property type="match status" value="1"/>
</dbReference>
<dbReference type="PANTHER" id="PTHR11748">
    <property type="entry name" value="D-LACTATE DEHYDROGENASE"/>
    <property type="match status" value="1"/>
</dbReference>
<dbReference type="InterPro" id="IPR006094">
    <property type="entry name" value="Oxid_FAD_bind_N"/>
</dbReference>
<dbReference type="InterPro" id="IPR016166">
    <property type="entry name" value="FAD-bd_PCMH"/>
</dbReference>
<proteinExistence type="predicted"/>
<protein>
    <submittedName>
        <fullName evidence="10">FAD-binding and (Fe-S)-binding domain-containing protein</fullName>
    </submittedName>
</protein>
<evidence type="ECO:0000259" key="9">
    <source>
        <dbReference type="PROSITE" id="PS51387"/>
    </source>
</evidence>
<evidence type="ECO:0000256" key="6">
    <source>
        <dbReference type="ARBA" id="ARBA00023004"/>
    </source>
</evidence>
<dbReference type="InterPro" id="IPR004017">
    <property type="entry name" value="Cys_rich_dom"/>
</dbReference>
<dbReference type="Pfam" id="PF13183">
    <property type="entry name" value="Fer4_8"/>
    <property type="match status" value="1"/>
</dbReference>
<dbReference type="InterPro" id="IPR016164">
    <property type="entry name" value="FAD-linked_Oxase-like_C"/>
</dbReference>
<dbReference type="Proteomes" id="UP001448858">
    <property type="component" value="Chromosome"/>
</dbReference>
<feature type="domain" description="FAD-binding PCMH-type" evidence="9">
    <location>
        <begin position="28"/>
        <end position="245"/>
    </location>
</feature>
<keyword evidence="3" id="KW-0479">Metal-binding</keyword>
<dbReference type="Pfam" id="PF02913">
    <property type="entry name" value="FAD-oxidase_C"/>
    <property type="match status" value="1"/>
</dbReference>
<dbReference type="Pfam" id="PF01565">
    <property type="entry name" value="FAD_binding_4"/>
    <property type="match status" value="1"/>
</dbReference>
<dbReference type="PROSITE" id="PS51379">
    <property type="entry name" value="4FE4S_FER_2"/>
    <property type="match status" value="1"/>
</dbReference>
<dbReference type="Gene3D" id="1.10.1060.10">
    <property type="entry name" value="Alpha-helical ferredoxin"/>
    <property type="match status" value="1"/>
</dbReference>
<feature type="domain" description="4Fe-4S ferredoxin-type" evidence="8">
    <location>
        <begin position="593"/>
        <end position="622"/>
    </location>
</feature>
<dbReference type="InterPro" id="IPR017896">
    <property type="entry name" value="4Fe4S_Fe-S-bd"/>
</dbReference>
<dbReference type="PROSITE" id="PS00198">
    <property type="entry name" value="4FE4S_FER_1"/>
    <property type="match status" value="1"/>
</dbReference>
<keyword evidence="7" id="KW-0411">Iron-sulfur</keyword>
<keyword evidence="2" id="KW-0285">Flavoprotein</keyword>
<dbReference type="InterPro" id="IPR004113">
    <property type="entry name" value="FAD-bd_oxidored_4_C"/>
</dbReference>
<dbReference type="InterPro" id="IPR009051">
    <property type="entry name" value="Helical_ferredxn"/>
</dbReference>
<evidence type="ECO:0000256" key="5">
    <source>
        <dbReference type="ARBA" id="ARBA00023002"/>
    </source>
</evidence>
<comment type="cofactor">
    <cofactor evidence="1">
        <name>FAD</name>
        <dbReference type="ChEBI" id="CHEBI:57692"/>
    </cofactor>
</comment>
<dbReference type="Gene3D" id="3.30.465.10">
    <property type="match status" value="1"/>
</dbReference>
<reference evidence="10 11" key="1">
    <citation type="submission" date="2024-04" db="EMBL/GenBank/DDBJ databases">
        <title>Arthrobacter sp. from Plains bison fecal sample.</title>
        <authorList>
            <person name="Ruzzini A."/>
        </authorList>
    </citation>
    <scope>NUCLEOTIDE SEQUENCE [LARGE SCALE GENOMIC DNA]</scope>
    <source>
        <strain evidence="10 11">EINP1</strain>
    </source>
</reference>
<evidence type="ECO:0000256" key="4">
    <source>
        <dbReference type="ARBA" id="ARBA00022827"/>
    </source>
</evidence>
<gene>
    <name evidence="10" type="ORF">AAE021_00735</name>
</gene>
<dbReference type="InterPro" id="IPR036318">
    <property type="entry name" value="FAD-bd_PCMH-like_sf"/>
</dbReference>
<evidence type="ECO:0000313" key="11">
    <source>
        <dbReference type="Proteomes" id="UP001448858"/>
    </source>
</evidence>
<name>A0ABZ2ZZ66_9MICC</name>
<dbReference type="PROSITE" id="PS51387">
    <property type="entry name" value="FAD_PCMH"/>
    <property type="match status" value="1"/>
</dbReference>
<dbReference type="EMBL" id="CP151657">
    <property type="protein sequence ID" value="WZP16149.1"/>
    <property type="molecule type" value="Genomic_DNA"/>
</dbReference>
<evidence type="ECO:0000256" key="7">
    <source>
        <dbReference type="ARBA" id="ARBA00023014"/>
    </source>
</evidence>
<evidence type="ECO:0000259" key="8">
    <source>
        <dbReference type="PROSITE" id="PS51379"/>
    </source>
</evidence>
<dbReference type="InterPro" id="IPR016169">
    <property type="entry name" value="FAD-bd_PCMH_sub2"/>
</dbReference>
<evidence type="ECO:0000256" key="2">
    <source>
        <dbReference type="ARBA" id="ARBA00022630"/>
    </source>
</evidence>
<sequence>MQLSTDVRSRLRTDGATLGAYVSDASIFRRVPKAVFEPRSVEDIRAVLQVARDENWPVTVRGGGTSVAGNAIGEGLVIDTSRHFNRILDIDPAARTARVEPGVICDQLRDAVAGHGLTYGPDPSTHNRCTIGGMLGNNACGSHSLQWGTAADNVVELTVMRPDGELVRLFRGGTDDAALNEALTALRDAELALLRTELGRFPRQVSGYGLHYLSPEKGFDVAKAFVGTEGTCGIIVEAVVKLVEKPAATALAVLAFASVFDAAAAAPQVRREGVATAEGMGGDLLDALYLSQGNTGAEALLPGAVGTPRPAGGWLFCETTGATPDQARQRAAALAAEFAVHPTRPTIASLVVNEPAEMRQLWRIRESAAGLVTRLPDGREAWPSWEDSAVPPENLADYLRDLYALLERHGLEGIPFGHFGEGCVHLRISFTLGTEEGVAVFRAFMLDAAATVASHGGSLSGEHGDGRARSELLPLMYSPAALAAFEKFKDIFDPERVFNPGVLVRPEPLDKGLRPGPGQRTREFIPLHALTRDGGSMVNAVNRCVGVGLCRSESEAMCPSFQITGDEVHSTRGRARVLSEMFRGETYPEGTDSEDVKDALDLCLSCHACASECPVNVDMSTYKSEFLNQHYTSRRRPMAHYSMGWLPLSAHLLHRIPGAARVADSLLRLRPVEKLVMRLGGIDSSRGMIRFAPRSFQSLARRRKPLTRGSAGKVVLWPDSFSNHLDTAVPTAAAEVLEALGYDVIVPQGFLCCGLTWHSTGQLETAKKVISSTLDRIEEHLDGSTPVICLEPSCTSMLMEEAPQLLHDDPRVHSLARQVVSLGEFIAARSAEATDQPWPFGEVRAEALSQVHCHERSRKGHGGTSEVLEQLGVNESTIETGCCGLAGNWGFEPGHGQMSRDLGERELFPRIRGLEEDALILADGFSCRTQIKEGTGMAGKHLAQVLRGAIKEE</sequence>
<evidence type="ECO:0000313" key="10">
    <source>
        <dbReference type="EMBL" id="WZP16149.1"/>
    </source>
</evidence>
<dbReference type="SUPFAM" id="SSF55103">
    <property type="entry name" value="FAD-linked oxidases, C-terminal domain"/>
    <property type="match status" value="1"/>
</dbReference>
<evidence type="ECO:0000256" key="3">
    <source>
        <dbReference type="ARBA" id="ARBA00022723"/>
    </source>
</evidence>